<comment type="caution">
    <text evidence="5">The sequence shown here is derived from an EMBL/GenBank/DDBJ whole genome shotgun (WGS) entry which is preliminary data.</text>
</comment>
<keyword evidence="1" id="KW-0813">Transport</keyword>
<evidence type="ECO:0000259" key="4">
    <source>
        <dbReference type="PROSITE" id="PS50893"/>
    </source>
</evidence>
<dbReference type="AlphaFoldDB" id="A0A0A5FV66"/>
<dbReference type="PROSITE" id="PS00211">
    <property type="entry name" value="ABC_TRANSPORTER_1"/>
    <property type="match status" value="1"/>
</dbReference>
<dbReference type="PROSITE" id="PS50893">
    <property type="entry name" value="ABC_TRANSPORTER_2"/>
    <property type="match status" value="1"/>
</dbReference>
<gene>
    <name evidence="5" type="ORF">N783_21595</name>
</gene>
<dbReference type="GO" id="GO:0016887">
    <property type="term" value="F:ATP hydrolysis activity"/>
    <property type="evidence" value="ECO:0007669"/>
    <property type="project" value="InterPro"/>
</dbReference>
<dbReference type="OrthoDB" id="9804819at2"/>
<accession>A0A0A5FV66</accession>
<sequence>MIQLDKVSKTYKSKTVLHPVSMHIEEGKSIGIIGPNGAGKSTFLKLVASLEKPTDGTLSFNGVPYRKNVKNLRKNMGYIPQDIALYEELTVKEQISFWKRVSLEKPDPSFLKQMIQTLRLDEVYKQRVDRLSGGWRRKVNLLVGFMNNPSICLLDEPTAGIDLAAKEDILTWLQSLHDQGKTLLYISHDWYELNQLSDEYLLFAKGRPIVRATREELLREKDSIMEQYPEEKELQNILKFFK</sequence>
<reference evidence="5 6" key="1">
    <citation type="submission" date="2013-08" db="EMBL/GenBank/DDBJ databases">
        <authorList>
            <person name="Huang J."/>
            <person name="Wang G."/>
        </authorList>
    </citation>
    <scope>NUCLEOTIDE SEQUENCE [LARGE SCALE GENOMIC DNA]</scope>
    <source>
        <strain evidence="5 6">BH030004</strain>
    </source>
</reference>
<keyword evidence="6" id="KW-1185">Reference proteome</keyword>
<dbReference type="GO" id="GO:0005524">
    <property type="term" value="F:ATP binding"/>
    <property type="evidence" value="ECO:0007669"/>
    <property type="project" value="UniProtKB-KW"/>
</dbReference>
<dbReference type="Proteomes" id="UP000030403">
    <property type="component" value="Unassembled WGS sequence"/>
</dbReference>
<evidence type="ECO:0000256" key="3">
    <source>
        <dbReference type="ARBA" id="ARBA00022840"/>
    </source>
</evidence>
<dbReference type="SUPFAM" id="SSF52540">
    <property type="entry name" value="P-loop containing nucleoside triphosphate hydrolases"/>
    <property type="match status" value="1"/>
</dbReference>
<dbReference type="InterPro" id="IPR051782">
    <property type="entry name" value="ABC_Transporter_VariousFunc"/>
</dbReference>
<keyword evidence="2" id="KW-0547">Nucleotide-binding</keyword>
<dbReference type="PANTHER" id="PTHR42939">
    <property type="entry name" value="ABC TRANSPORTER ATP-BINDING PROTEIN ALBC-RELATED"/>
    <property type="match status" value="1"/>
</dbReference>
<dbReference type="eggNOG" id="COG1131">
    <property type="taxonomic scope" value="Bacteria"/>
</dbReference>
<protein>
    <recommendedName>
        <fullName evidence="4">ABC transporter domain-containing protein</fullName>
    </recommendedName>
</protein>
<evidence type="ECO:0000313" key="6">
    <source>
        <dbReference type="Proteomes" id="UP000030403"/>
    </source>
</evidence>
<proteinExistence type="predicted"/>
<dbReference type="InterPro" id="IPR027417">
    <property type="entry name" value="P-loop_NTPase"/>
</dbReference>
<dbReference type="Pfam" id="PF00005">
    <property type="entry name" value="ABC_tran"/>
    <property type="match status" value="1"/>
</dbReference>
<dbReference type="PANTHER" id="PTHR42939:SF1">
    <property type="entry name" value="ABC TRANSPORTER ATP-BINDING PROTEIN ALBC-RELATED"/>
    <property type="match status" value="1"/>
</dbReference>
<evidence type="ECO:0000256" key="1">
    <source>
        <dbReference type="ARBA" id="ARBA00022448"/>
    </source>
</evidence>
<name>A0A0A5FV66_9BACI</name>
<dbReference type="InterPro" id="IPR017871">
    <property type="entry name" value="ABC_transporter-like_CS"/>
</dbReference>
<dbReference type="RefSeq" id="WP_051255273.1">
    <property type="nucleotide sequence ID" value="NZ_AVPF01000081.1"/>
</dbReference>
<dbReference type="InterPro" id="IPR003439">
    <property type="entry name" value="ABC_transporter-like_ATP-bd"/>
</dbReference>
<feature type="domain" description="ABC transporter" evidence="4">
    <location>
        <begin position="2"/>
        <end position="230"/>
    </location>
</feature>
<dbReference type="EMBL" id="AVPF01000081">
    <property type="protein sequence ID" value="KGX83809.1"/>
    <property type="molecule type" value="Genomic_DNA"/>
</dbReference>
<keyword evidence="3" id="KW-0067">ATP-binding</keyword>
<organism evidence="5 6">
    <name type="scientific">Pontibacillus marinus BH030004 = DSM 16465</name>
    <dbReference type="NCBI Taxonomy" id="1385511"/>
    <lineage>
        <taxon>Bacteria</taxon>
        <taxon>Bacillati</taxon>
        <taxon>Bacillota</taxon>
        <taxon>Bacilli</taxon>
        <taxon>Bacillales</taxon>
        <taxon>Bacillaceae</taxon>
        <taxon>Pontibacillus</taxon>
    </lineage>
</organism>
<dbReference type="STRING" id="1385511.GCA_000425225_02328"/>
<evidence type="ECO:0000256" key="2">
    <source>
        <dbReference type="ARBA" id="ARBA00022741"/>
    </source>
</evidence>
<dbReference type="CDD" id="cd03230">
    <property type="entry name" value="ABC_DR_subfamily_A"/>
    <property type="match status" value="1"/>
</dbReference>
<dbReference type="Gene3D" id="3.40.50.300">
    <property type="entry name" value="P-loop containing nucleotide triphosphate hydrolases"/>
    <property type="match status" value="1"/>
</dbReference>
<dbReference type="InterPro" id="IPR003593">
    <property type="entry name" value="AAA+_ATPase"/>
</dbReference>
<dbReference type="SMART" id="SM00382">
    <property type="entry name" value="AAA"/>
    <property type="match status" value="1"/>
</dbReference>
<evidence type="ECO:0000313" key="5">
    <source>
        <dbReference type="EMBL" id="KGX83809.1"/>
    </source>
</evidence>